<keyword evidence="3 10" id="KW-1003">Cell membrane</keyword>
<feature type="compositionally biased region" description="Low complexity" evidence="11">
    <location>
        <begin position="56"/>
        <end position="69"/>
    </location>
</feature>
<comment type="similarity">
    <text evidence="10">Belongs to the TatA/E family.</text>
</comment>
<evidence type="ECO:0000256" key="3">
    <source>
        <dbReference type="ARBA" id="ARBA00022475"/>
    </source>
</evidence>
<evidence type="ECO:0000256" key="1">
    <source>
        <dbReference type="ARBA" id="ARBA00004162"/>
    </source>
</evidence>
<evidence type="ECO:0000313" key="12">
    <source>
        <dbReference type="EMBL" id="MRD47177.1"/>
    </source>
</evidence>
<keyword evidence="4" id="KW-0997">Cell inner membrane</keyword>
<keyword evidence="9 10" id="KW-0472">Membrane</keyword>
<dbReference type="HAMAP" id="MF_00236">
    <property type="entry name" value="TatA_E"/>
    <property type="match status" value="1"/>
</dbReference>
<comment type="subunit">
    <text evidence="10">The Tat system comprises two distinct complexes: a TatABC complex, containing multiple copies of TatA, TatB and TatC subunits, and a separate TatA complex, containing only TatA subunits. Substrates initially bind to the TatABC complex, which probably triggers association of the separate TatA complex to form the active translocon.</text>
</comment>
<dbReference type="NCBIfam" id="NF002813">
    <property type="entry name" value="PRK02958.1"/>
    <property type="match status" value="1"/>
</dbReference>
<keyword evidence="8 10" id="KW-0811">Translocation</keyword>
<dbReference type="InterPro" id="IPR003369">
    <property type="entry name" value="TatA/B/E"/>
</dbReference>
<evidence type="ECO:0000256" key="5">
    <source>
        <dbReference type="ARBA" id="ARBA00022692"/>
    </source>
</evidence>
<evidence type="ECO:0000256" key="2">
    <source>
        <dbReference type="ARBA" id="ARBA00022448"/>
    </source>
</evidence>
<dbReference type="PANTHER" id="PTHR42982">
    <property type="entry name" value="SEC-INDEPENDENT PROTEIN TRANSLOCASE PROTEIN TATA"/>
    <property type="match status" value="1"/>
</dbReference>
<sequence>MGSFSIWHWLIVLLIIVLVFGTKKLKNIGTDLGGAVKGFKDGIKEGSTPETPTPPQAQSQVTAAQQAGADKNTIDVEARNKG</sequence>
<feature type="transmembrane region" description="Helical" evidence="10">
    <location>
        <begin position="6"/>
        <end position="22"/>
    </location>
</feature>
<evidence type="ECO:0000256" key="11">
    <source>
        <dbReference type="SAM" id="MobiDB-lite"/>
    </source>
</evidence>
<dbReference type="GO" id="GO:0008320">
    <property type="term" value="F:protein transmembrane transporter activity"/>
    <property type="evidence" value="ECO:0007669"/>
    <property type="project" value="UniProtKB-UniRule"/>
</dbReference>
<evidence type="ECO:0000256" key="7">
    <source>
        <dbReference type="ARBA" id="ARBA00022989"/>
    </source>
</evidence>
<dbReference type="EMBL" id="WJBU01000006">
    <property type="protein sequence ID" value="MRD47177.1"/>
    <property type="molecule type" value="Genomic_DNA"/>
</dbReference>
<evidence type="ECO:0000256" key="6">
    <source>
        <dbReference type="ARBA" id="ARBA00022927"/>
    </source>
</evidence>
<dbReference type="NCBIfam" id="TIGR01411">
    <property type="entry name" value="tatAE"/>
    <property type="match status" value="1"/>
</dbReference>
<accession>A0A844B6N7</accession>
<evidence type="ECO:0000256" key="4">
    <source>
        <dbReference type="ARBA" id="ARBA00022519"/>
    </source>
</evidence>
<dbReference type="GO" id="GO:0043953">
    <property type="term" value="P:protein transport by the Tat complex"/>
    <property type="evidence" value="ECO:0007669"/>
    <property type="project" value="UniProtKB-UniRule"/>
</dbReference>
<evidence type="ECO:0000313" key="13">
    <source>
        <dbReference type="Proteomes" id="UP000487350"/>
    </source>
</evidence>
<keyword evidence="7 10" id="KW-1133">Transmembrane helix</keyword>
<keyword evidence="5 10" id="KW-0812">Transmembrane</keyword>
<feature type="region of interest" description="Disordered" evidence="11">
    <location>
        <begin position="43"/>
        <end position="82"/>
    </location>
</feature>
<gene>
    <name evidence="10 12" type="primary">tatA</name>
    <name evidence="12" type="ORF">GHT07_07790</name>
</gene>
<dbReference type="InterPro" id="IPR006312">
    <property type="entry name" value="TatA/E"/>
</dbReference>
<dbReference type="PANTHER" id="PTHR42982:SF1">
    <property type="entry name" value="SEC-INDEPENDENT PROTEIN TRANSLOCASE PROTEIN TATA"/>
    <property type="match status" value="1"/>
</dbReference>
<dbReference type="Pfam" id="PF02416">
    <property type="entry name" value="TatA_B_E"/>
    <property type="match status" value="1"/>
</dbReference>
<keyword evidence="6 10" id="KW-0653">Protein transport</keyword>
<reference evidence="12 13" key="1">
    <citation type="submission" date="2019-11" db="EMBL/GenBank/DDBJ databases">
        <title>Caenimonas koreensis gen. nov., sp. nov., isolated from activated sludge.</title>
        <authorList>
            <person name="Seung H.R."/>
        </authorList>
    </citation>
    <scope>NUCLEOTIDE SEQUENCE [LARGE SCALE GENOMIC DNA]</scope>
    <source>
        <strain evidence="12 13">EMB320</strain>
    </source>
</reference>
<comment type="function">
    <text evidence="10">Part of the twin-arginine translocation (Tat) system that transports large folded proteins containing a characteristic twin-arginine motif in their signal peptide across membranes. TatA could form the protein-conducting channel of the Tat system.</text>
</comment>
<evidence type="ECO:0000256" key="8">
    <source>
        <dbReference type="ARBA" id="ARBA00023010"/>
    </source>
</evidence>
<evidence type="ECO:0000256" key="10">
    <source>
        <dbReference type="HAMAP-Rule" id="MF_00236"/>
    </source>
</evidence>
<organism evidence="12 13">
    <name type="scientific">Caenimonas koreensis DSM 17982</name>
    <dbReference type="NCBI Taxonomy" id="1121255"/>
    <lineage>
        <taxon>Bacteria</taxon>
        <taxon>Pseudomonadati</taxon>
        <taxon>Pseudomonadota</taxon>
        <taxon>Betaproteobacteria</taxon>
        <taxon>Burkholderiales</taxon>
        <taxon>Comamonadaceae</taxon>
        <taxon>Caenimonas</taxon>
    </lineage>
</organism>
<proteinExistence type="inferred from homology"/>
<name>A0A844B6N7_9BURK</name>
<comment type="caution">
    <text evidence="12">The sequence shown here is derived from an EMBL/GenBank/DDBJ whole genome shotgun (WGS) entry which is preliminary data.</text>
</comment>
<dbReference type="AlphaFoldDB" id="A0A844B6N7"/>
<dbReference type="Proteomes" id="UP000487350">
    <property type="component" value="Unassembled WGS sequence"/>
</dbReference>
<keyword evidence="13" id="KW-1185">Reference proteome</keyword>
<dbReference type="OrthoDB" id="7066617at2"/>
<dbReference type="GO" id="GO:0033281">
    <property type="term" value="C:TAT protein transport complex"/>
    <property type="evidence" value="ECO:0007669"/>
    <property type="project" value="UniProtKB-UniRule"/>
</dbReference>
<comment type="subcellular location">
    <subcellularLocation>
        <location evidence="1 10">Cell membrane</location>
        <topology evidence="1 10">Single-pass membrane protein</topology>
    </subcellularLocation>
</comment>
<dbReference type="RefSeq" id="WP_153584501.1">
    <property type="nucleotide sequence ID" value="NZ_WJBU01000006.1"/>
</dbReference>
<evidence type="ECO:0000256" key="9">
    <source>
        <dbReference type="ARBA" id="ARBA00023136"/>
    </source>
</evidence>
<keyword evidence="2 10" id="KW-0813">Transport</keyword>
<dbReference type="Gene3D" id="1.20.5.3310">
    <property type="match status" value="1"/>
</dbReference>
<feature type="compositionally biased region" description="Basic and acidic residues" evidence="11">
    <location>
        <begin position="72"/>
        <end position="82"/>
    </location>
</feature>
<protein>
    <recommendedName>
        <fullName evidence="10">Sec-independent protein translocase protein TatA</fullName>
    </recommendedName>
</protein>